<evidence type="ECO:0000313" key="2">
    <source>
        <dbReference type="Proteomes" id="UP000053593"/>
    </source>
</evidence>
<organism evidence="1 2">
    <name type="scientific">Collybiopsis luxurians FD-317 M1</name>
    <dbReference type="NCBI Taxonomy" id="944289"/>
    <lineage>
        <taxon>Eukaryota</taxon>
        <taxon>Fungi</taxon>
        <taxon>Dikarya</taxon>
        <taxon>Basidiomycota</taxon>
        <taxon>Agaricomycotina</taxon>
        <taxon>Agaricomycetes</taxon>
        <taxon>Agaricomycetidae</taxon>
        <taxon>Agaricales</taxon>
        <taxon>Marasmiineae</taxon>
        <taxon>Omphalotaceae</taxon>
        <taxon>Collybiopsis</taxon>
        <taxon>Collybiopsis luxurians</taxon>
    </lineage>
</organism>
<dbReference type="EMBL" id="KN834854">
    <property type="protein sequence ID" value="KIK51824.1"/>
    <property type="molecule type" value="Genomic_DNA"/>
</dbReference>
<sequence>MVSFATSDEHGRTMPAFAGDFGSGDIVEVIFNVAVTPNFANKWSFDLRLELKALLLFDSRHCKLSAPSHDSVNPHSTKKRMAATGEIQFSKLNCSLKEFHLSTNMNVTN</sequence>
<proteinExistence type="predicted"/>
<evidence type="ECO:0000313" key="1">
    <source>
        <dbReference type="EMBL" id="KIK51824.1"/>
    </source>
</evidence>
<dbReference type="Proteomes" id="UP000053593">
    <property type="component" value="Unassembled WGS sequence"/>
</dbReference>
<name>A0A0D0BQC4_9AGAR</name>
<protein>
    <submittedName>
        <fullName evidence="1">Uncharacterized protein</fullName>
    </submittedName>
</protein>
<reference evidence="1 2" key="1">
    <citation type="submission" date="2014-04" db="EMBL/GenBank/DDBJ databases">
        <title>Evolutionary Origins and Diversification of the Mycorrhizal Mutualists.</title>
        <authorList>
            <consortium name="DOE Joint Genome Institute"/>
            <consortium name="Mycorrhizal Genomics Consortium"/>
            <person name="Kohler A."/>
            <person name="Kuo A."/>
            <person name="Nagy L.G."/>
            <person name="Floudas D."/>
            <person name="Copeland A."/>
            <person name="Barry K.W."/>
            <person name="Cichocki N."/>
            <person name="Veneault-Fourrey C."/>
            <person name="LaButti K."/>
            <person name="Lindquist E.A."/>
            <person name="Lipzen A."/>
            <person name="Lundell T."/>
            <person name="Morin E."/>
            <person name="Murat C."/>
            <person name="Riley R."/>
            <person name="Ohm R."/>
            <person name="Sun H."/>
            <person name="Tunlid A."/>
            <person name="Henrissat B."/>
            <person name="Grigoriev I.V."/>
            <person name="Hibbett D.S."/>
            <person name="Martin F."/>
        </authorList>
    </citation>
    <scope>NUCLEOTIDE SEQUENCE [LARGE SCALE GENOMIC DNA]</scope>
    <source>
        <strain evidence="1 2">FD-317 M1</strain>
    </source>
</reference>
<keyword evidence="2" id="KW-1185">Reference proteome</keyword>
<accession>A0A0D0BQC4</accession>
<gene>
    <name evidence="1" type="ORF">GYMLUDRAFT_64620</name>
</gene>
<dbReference type="HOGENOM" id="CLU_2184249_0_0_1"/>
<dbReference type="AlphaFoldDB" id="A0A0D0BQC4"/>